<dbReference type="Proteomes" id="UP000722989">
    <property type="component" value="Unassembled WGS sequence"/>
</dbReference>
<dbReference type="Pfam" id="PF14588">
    <property type="entry name" value="YjgF_endoribonc"/>
    <property type="match status" value="1"/>
</dbReference>
<evidence type="ECO:0000259" key="1">
    <source>
        <dbReference type="Pfam" id="PF14588"/>
    </source>
</evidence>
<evidence type="ECO:0000313" key="3">
    <source>
        <dbReference type="Proteomes" id="UP000722989"/>
    </source>
</evidence>
<dbReference type="InterPro" id="IPR013813">
    <property type="entry name" value="Endoribo_LPSP/chorism_mut-like"/>
</dbReference>
<comment type="caution">
    <text evidence="2">The sequence shown here is derived from an EMBL/GenBank/DDBJ whole genome shotgun (WGS) entry which is preliminary data.</text>
</comment>
<dbReference type="InterPro" id="IPR035959">
    <property type="entry name" value="RutC-like_sf"/>
</dbReference>
<accession>A0ABX0XZB5</accession>
<sequence>MTPKEALAQLGYALSEPLAPRGRYAVTREHGGTLWVSGHTGRGPDGLRVRGTVGVDVTVAEAVEEARRAAVNLLSAVEAAVGLDRVECILHLRGYVRADPSFTEHPAVVDGASHLLAEVLGDRGAAARTAVGVASLPGGAAVELEMVVALRPE</sequence>
<dbReference type="Gene3D" id="3.30.1330.40">
    <property type="entry name" value="RutC-like"/>
    <property type="match status" value="1"/>
</dbReference>
<dbReference type="PANTHER" id="PTHR43760:SF1">
    <property type="entry name" value="ENDORIBONUCLEASE L-PSP_CHORISMATE MUTASE-LIKE DOMAIN-CONTAINING PROTEIN"/>
    <property type="match status" value="1"/>
</dbReference>
<evidence type="ECO:0000313" key="2">
    <source>
        <dbReference type="EMBL" id="NJC71416.1"/>
    </source>
</evidence>
<keyword evidence="3" id="KW-1185">Reference proteome</keyword>
<reference evidence="2 3" key="1">
    <citation type="submission" date="2020-03" db="EMBL/GenBank/DDBJ databases">
        <title>WGS of the type strain of Planosporangium spp.</title>
        <authorList>
            <person name="Thawai C."/>
        </authorList>
    </citation>
    <scope>NUCLEOTIDE SEQUENCE [LARGE SCALE GENOMIC DNA]</scope>
    <source>
        <strain evidence="2 3">TBRC 5610</strain>
    </source>
</reference>
<dbReference type="CDD" id="cd02199">
    <property type="entry name" value="YjgF_YER057c_UK114_like_1"/>
    <property type="match status" value="1"/>
</dbReference>
<protein>
    <submittedName>
        <fullName evidence="2">RidA family protein</fullName>
    </submittedName>
</protein>
<proteinExistence type="predicted"/>
<organism evidence="2 3">
    <name type="scientific">Planosporangium thailandense</name>
    <dbReference type="NCBI Taxonomy" id="765197"/>
    <lineage>
        <taxon>Bacteria</taxon>
        <taxon>Bacillati</taxon>
        <taxon>Actinomycetota</taxon>
        <taxon>Actinomycetes</taxon>
        <taxon>Micromonosporales</taxon>
        <taxon>Micromonosporaceae</taxon>
        <taxon>Planosporangium</taxon>
    </lineage>
</organism>
<dbReference type="PANTHER" id="PTHR43760">
    <property type="entry name" value="ENDORIBONUCLEASE-RELATED"/>
    <property type="match status" value="1"/>
</dbReference>
<dbReference type="SUPFAM" id="SSF55298">
    <property type="entry name" value="YjgF-like"/>
    <property type="match status" value="1"/>
</dbReference>
<feature type="domain" description="Endoribonuclease L-PSP/chorismate mutase-like" evidence="1">
    <location>
        <begin position="9"/>
        <end position="130"/>
    </location>
</feature>
<name>A0ABX0XZB5_9ACTN</name>
<gene>
    <name evidence="2" type="ORF">HC031_17075</name>
</gene>
<dbReference type="EMBL" id="JAATVY010000011">
    <property type="protein sequence ID" value="NJC71416.1"/>
    <property type="molecule type" value="Genomic_DNA"/>
</dbReference>